<dbReference type="PANTHER" id="PTHR38589:SF1">
    <property type="entry name" value="BLR0621 PROTEIN"/>
    <property type="match status" value="1"/>
</dbReference>
<name>A0A1S2PQ19_9ACTN</name>
<dbReference type="RefSeq" id="WP_071365595.1">
    <property type="nucleotide sequence ID" value="NZ_MLYP01000022.1"/>
</dbReference>
<organism evidence="3 4">
    <name type="scientific">Streptomyces colonosanans</name>
    <dbReference type="NCBI Taxonomy" id="1428652"/>
    <lineage>
        <taxon>Bacteria</taxon>
        <taxon>Bacillati</taxon>
        <taxon>Actinomycetota</taxon>
        <taxon>Actinomycetes</taxon>
        <taxon>Kitasatosporales</taxon>
        <taxon>Streptomycetaceae</taxon>
        <taxon>Streptomyces</taxon>
    </lineage>
</organism>
<dbReference type="Proteomes" id="UP000179935">
    <property type="component" value="Unassembled WGS sequence"/>
</dbReference>
<reference evidence="3 4" key="1">
    <citation type="submission" date="2016-10" db="EMBL/GenBank/DDBJ databases">
        <title>Genome sequence of Streptomyces sp. MUSC 93.</title>
        <authorList>
            <person name="Lee L.-H."/>
            <person name="Ser H.-L."/>
            <person name="Law J.W.-F."/>
        </authorList>
    </citation>
    <scope>NUCLEOTIDE SEQUENCE [LARGE SCALE GENOMIC DNA]</scope>
    <source>
        <strain evidence="3 4">MUSC 93</strain>
    </source>
</reference>
<feature type="signal peptide" evidence="2">
    <location>
        <begin position="1"/>
        <end position="30"/>
    </location>
</feature>
<keyword evidence="2" id="KW-0732">Signal</keyword>
<evidence type="ECO:0000256" key="1">
    <source>
        <dbReference type="SAM" id="MobiDB-lite"/>
    </source>
</evidence>
<evidence type="ECO:0000256" key="2">
    <source>
        <dbReference type="SAM" id="SignalP"/>
    </source>
</evidence>
<evidence type="ECO:0008006" key="5">
    <source>
        <dbReference type="Google" id="ProtNLM"/>
    </source>
</evidence>
<dbReference type="AlphaFoldDB" id="A0A1S2PQ19"/>
<dbReference type="OrthoDB" id="3868753at2"/>
<dbReference type="PANTHER" id="PTHR38589">
    <property type="entry name" value="BLR0621 PROTEIN"/>
    <property type="match status" value="1"/>
</dbReference>
<dbReference type="EMBL" id="MLYP01000022">
    <property type="protein sequence ID" value="OIJ95646.1"/>
    <property type="molecule type" value="Genomic_DNA"/>
</dbReference>
<gene>
    <name evidence="3" type="ORF">BIV24_08605</name>
</gene>
<accession>A0A1S2PQ19</accession>
<feature type="region of interest" description="Disordered" evidence="1">
    <location>
        <begin position="33"/>
        <end position="76"/>
    </location>
</feature>
<feature type="chain" id="PRO_5010276979" description="YkuD domain-containing protein" evidence="2">
    <location>
        <begin position="31"/>
        <end position="264"/>
    </location>
</feature>
<dbReference type="STRING" id="1428652.BIV24_08605"/>
<evidence type="ECO:0000313" key="3">
    <source>
        <dbReference type="EMBL" id="OIJ95646.1"/>
    </source>
</evidence>
<comment type="caution">
    <text evidence="3">The sequence shown here is derived from an EMBL/GenBank/DDBJ whole genome shotgun (WGS) entry which is preliminary data.</text>
</comment>
<evidence type="ECO:0000313" key="4">
    <source>
        <dbReference type="Proteomes" id="UP000179935"/>
    </source>
</evidence>
<protein>
    <recommendedName>
        <fullName evidence="5">YkuD domain-containing protein</fullName>
    </recommendedName>
</protein>
<sequence>MRSSDLRGAVRSGSVAAICGALLMSLPACAGPDGDGHRAKSEGAGGSVEGAPAPGAGPGSEGARAPTPEVDPSRVPGIGNWLYGQIPDDSRQIVAVYGDGEDSPDSTIVLYTRRGSIWSEAGRWRGHNGRKGWTTDHHEDDMRSPVGVFSLSDAGGVLEDPGARLPYDQSRSYEVPTSWGAVHRRDFYYVIAVDYNRVRGAPPSDPTRPEGKGKGGGIWMHLDHGDGTSACVTLPEAGIKHLLRTLDPDRDPVVVMGDRRTLES</sequence>
<proteinExistence type="predicted"/>
<keyword evidence="4" id="KW-1185">Reference proteome</keyword>